<dbReference type="Pfam" id="PF01532">
    <property type="entry name" value="Glyco_hydro_47"/>
    <property type="match status" value="1"/>
</dbReference>
<evidence type="ECO:0000313" key="12">
    <source>
        <dbReference type="Proteomes" id="UP000001056"/>
    </source>
</evidence>
<feature type="active site" evidence="6">
    <location>
        <position position="315"/>
    </location>
</feature>
<name>Q2HFX9_CHAGB</name>
<dbReference type="InterPro" id="IPR001382">
    <property type="entry name" value="Glyco_hydro_47"/>
</dbReference>
<dbReference type="PANTHER" id="PTHR11742">
    <property type="entry name" value="MANNOSYL-OLIGOSACCHARIDE ALPHA-1,2-MANNOSIDASE-RELATED"/>
    <property type="match status" value="1"/>
</dbReference>
<keyword evidence="4 9" id="KW-0378">Hydrolase</keyword>
<feature type="disulfide bond" evidence="8">
    <location>
        <begin position="387"/>
        <end position="416"/>
    </location>
</feature>
<dbReference type="GO" id="GO:0005509">
    <property type="term" value="F:calcium ion binding"/>
    <property type="evidence" value="ECO:0007669"/>
    <property type="project" value="InterPro"/>
</dbReference>
<dbReference type="OMA" id="CAWAYEA"/>
<evidence type="ECO:0000256" key="5">
    <source>
        <dbReference type="ARBA" id="ARBA00023157"/>
    </source>
</evidence>
<proteinExistence type="inferred from homology"/>
<dbReference type="EMBL" id="CH408029">
    <property type="protein sequence ID" value="EAQ92640.1"/>
    <property type="molecule type" value="Genomic_DNA"/>
</dbReference>
<dbReference type="SUPFAM" id="SSF48225">
    <property type="entry name" value="Seven-hairpin glycosidases"/>
    <property type="match status" value="1"/>
</dbReference>
<feature type="active site" evidence="6">
    <location>
        <position position="506"/>
    </location>
</feature>
<dbReference type="GO" id="GO:0005783">
    <property type="term" value="C:endoplasmic reticulum"/>
    <property type="evidence" value="ECO:0007669"/>
    <property type="project" value="TreeGrafter"/>
</dbReference>
<evidence type="ECO:0000256" key="4">
    <source>
        <dbReference type="ARBA" id="ARBA00022801"/>
    </source>
</evidence>
<evidence type="ECO:0000256" key="9">
    <source>
        <dbReference type="RuleBase" id="RU361193"/>
    </source>
</evidence>
<comment type="similarity">
    <text evidence="3 9">Belongs to the glycosyl hydrolase 47 family.</text>
</comment>
<evidence type="ECO:0000256" key="8">
    <source>
        <dbReference type="PIRSR" id="PIRSR601382-3"/>
    </source>
</evidence>
<evidence type="ECO:0000256" key="10">
    <source>
        <dbReference type="SAM" id="MobiDB-lite"/>
    </source>
</evidence>
<feature type="region of interest" description="Disordered" evidence="10">
    <location>
        <begin position="437"/>
        <end position="471"/>
    </location>
</feature>
<dbReference type="FunFam" id="1.50.10.10:FF:000037">
    <property type="entry name" value="alpha-1,2-Mannosidase"/>
    <property type="match status" value="1"/>
</dbReference>
<dbReference type="RefSeq" id="XP_001220096.1">
    <property type="nucleotide sequence ID" value="XM_001220095.1"/>
</dbReference>
<gene>
    <name evidence="11" type="ORF">CHGG_00875</name>
</gene>
<organism evidence="11 12">
    <name type="scientific">Chaetomium globosum (strain ATCC 6205 / CBS 148.51 / DSM 1962 / NBRC 6347 / NRRL 1970)</name>
    <name type="common">Soil fungus</name>
    <dbReference type="NCBI Taxonomy" id="306901"/>
    <lineage>
        <taxon>Eukaryota</taxon>
        <taxon>Fungi</taxon>
        <taxon>Dikarya</taxon>
        <taxon>Ascomycota</taxon>
        <taxon>Pezizomycotina</taxon>
        <taxon>Sordariomycetes</taxon>
        <taxon>Sordariomycetidae</taxon>
        <taxon>Sordariales</taxon>
        <taxon>Chaetomiaceae</taxon>
        <taxon>Chaetomium</taxon>
    </lineage>
</organism>
<dbReference type="GO" id="GO:0004571">
    <property type="term" value="F:mannosyl-oligosaccharide 1,2-alpha-mannosidase activity"/>
    <property type="evidence" value="ECO:0007669"/>
    <property type="project" value="InterPro"/>
</dbReference>
<reference evidence="12" key="1">
    <citation type="journal article" date="2015" name="Genome Announc.">
        <title>Draft genome sequence of the cellulolytic fungus Chaetomium globosum.</title>
        <authorList>
            <person name="Cuomo C.A."/>
            <person name="Untereiner W.A."/>
            <person name="Ma L.-J."/>
            <person name="Grabherr M."/>
            <person name="Birren B.W."/>
        </authorList>
    </citation>
    <scope>NUCLEOTIDE SEQUENCE [LARGE SCALE GENOMIC DNA]</scope>
    <source>
        <strain evidence="12">ATCC 6205 / CBS 148.51 / DSM 1962 / NBRC 6347 / NRRL 1970</strain>
    </source>
</reference>
<dbReference type="EC" id="3.2.1.-" evidence="9"/>
<dbReference type="FunCoup" id="Q2HFX9">
    <property type="interactions" value="82"/>
</dbReference>
<dbReference type="InterPro" id="IPR050749">
    <property type="entry name" value="Glycosyl_Hydrolase_47"/>
</dbReference>
<dbReference type="InterPro" id="IPR036026">
    <property type="entry name" value="Seven-hairpin_glycosidases"/>
</dbReference>
<dbReference type="VEuPathDB" id="FungiDB:CHGG_00875"/>
<dbReference type="Gene3D" id="1.50.10.10">
    <property type="match status" value="1"/>
</dbReference>
<keyword evidence="7" id="KW-0106">Calcium</keyword>
<dbReference type="PANTHER" id="PTHR11742:SF89">
    <property type="entry name" value="ALPHA-1,2-MANNOSIDASE"/>
    <property type="match status" value="1"/>
</dbReference>
<keyword evidence="7" id="KW-0479">Metal-binding</keyword>
<dbReference type="GO" id="GO:0016020">
    <property type="term" value="C:membrane"/>
    <property type="evidence" value="ECO:0007669"/>
    <property type="project" value="InterPro"/>
</dbReference>
<accession>Q2HFX9</accession>
<evidence type="ECO:0000256" key="2">
    <source>
        <dbReference type="ARBA" id="ARBA00004922"/>
    </source>
</evidence>
<protein>
    <recommendedName>
        <fullName evidence="9">alpha-1,2-Mannosidase</fullName>
        <ecNumber evidence="9">3.2.1.-</ecNumber>
    </recommendedName>
</protein>
<feature type="compositionally biased region" description="Basic and acidic residues" evidence="10">
    <location>
        <begin position="444"/>
        <end position="462"/>
    </location>
</feature>
<dbReference type="GO" id="GO:0036503">
    <property type="term" value="P:ERAD pathway"/>
    <property type="evidence" value="ECO:0007669"/>
    <property type="project" value="UniProtKB-ARBA"/>
</dbReference>
<dbReference type="OrthoDB" id="8118055at2759"/>
<feature type="active site" description="Proton donor" evidence="6">
    <location>
        <position position="430"/>
    </location>
</feature>
<dbReference type="GO" id="GO:0005975">
    <property type="term" value="P:carbohydrate metabolic process"/>
    <property type="evidence" value="ECO:0007669"/>
    <property type="project" value="InterPro"/>
</dbReference>
<keyword evidence="9" id="KW-0326">Glycosidase</keyword>
<dbReference type="UniPathway" id="UPA00378"/>
<feature type="active site" description="Proton donor" evidence="6">
    <location>
        <position position="180"/>
    </location>
</feature>
<dbReference type="HOGENOM" id="CLU_003818_0_0_1"/>
<comment type="pathway">
    <text evidence="2">Protein modification; protein glycosylation.</text>
</comment>
<dbReference type="AlphaFoldDB" id="Q2HFX9"/>
<feature type="binding site" evidence="7">
    <location>
        <position position="608"/>
    </location>
    <ligand>
        <name>Ca(2+)</name>
        <dbReference type="ChEBI" id="CHEBI:29108"/>
    </ligand>
</feature>
<dbReference type="InParanoid" id="Q2HFX9"/>
<dbReference type="PRINTS" id="PR00747">
    <property type="entry name" value="GLYHDRLASE47"/>
</dbReference>
<dbReference type="STRING" id="306901.Q2HFX9"/>
<dbReference type="Proteomes" id="UP000001056">
    <property type="component" value="Unassembled WGS sequence"/>
</dbReference>
<dbReference type="GeneID" id="4387286"/>
<dbReference type="eggNOG" id="KOG2431">
    <property type="taxonomic scope" value="Eukaryota"/>
</dbReference>
<evidence type="ECO:0000313" key="11">
    <source>
        <dbReference type="EMBL" id="EAQ92640.1"/>
    </source>
</evidence>
<evidence type="ECO:0000256" key="3">
    <source>
        <dbReference type="ARBA" id="ARBA00007658"/>
    </source>
</evidence>
<evidence type="ECO:0000256" key="6">
    <source>
        <dbReference type="PIRSR" id="PIRSR601382-1"/>
    </source>
</evidence>
<keyword evidence="12" id="KW-1185">Reference proteome</keyword>
<keyword evidence="5 8" id="KW-1015">Disulfide bond</keyword>
<evidence type="ECO:0000256" key="7">
    <source>
        <dbReference type="PIRSR" id="PIRSR601382-2"/>
    </source>
</evidence>
<comment type="cofactor">
    <cofactor evidence="1 7">
        <name>Ca(2+)</name>
        <dbReference type="ChEBI" id="CHEBI:29108"/>
    </cofactor>
</comment>
<evidence type="ECO:0000256" key="1">
    <source>
        <dbReference type="ARBA" id="ARBA00001913"/>
    </source>
</evidence>
<sequence>MTVRRFTRLAIVAAVFLITYLLLSQTDLVYIYQGEEWRAWKYIPSSFDWRNRPPTHPVDEATMVRLPEGEPRQLPRIQHQFSKDELSKSHNETQRARREAVKNVAKRSWRTYRDYAWGRDEVAPQSLVGQDTFAGWGATLVDSLDTLWIMGMKKDFGDAVRHIATIDWNNATSWHCSLFETNIRYLGGLLSAYDLSQEKILLNKAIELGDMLHAAFDTPNHMPANSFHFQTAKEGKLVASKHEATAAVGSLSLEFTRLSQLTGDSKYYHAIDGIKKELERTQDTTSLPGMWPIFVDLQNNFFTSGTSFSLGNSADSAYEYLSKMHALLGGLDPAYEKMHTKAMATAAKHILFRPMVPDGAPDVLFPGTVLSNGRIVELSPEIQHLGCFAGGMFALGGRLFGDESHVAIGDRLARGCAWAYSAFPTGVMPETAELIPCQPTQDSKNTDDKPNPIPKDKPRDNPQDNLAPCPWDEARWHTTTGARAQSQQLPPGFAGLGDAKYLLRPEAIESVFVLYRATGRPDLLDVAWQMFESIRTATQTRLAHSAISDVRVKAGAGAGAGEGEEGGAEEGGVLDSMESFWIAETLKYFYLIFSEPELISLDDYVFNTEAHPFRLPKPKAEEVE</sequence>
<dbReference type="InterPro" id="IPR012341">
    <property type="entry name" value="6hp_glycosidase-like_sf"/>
</dbReference>